<accession>A0ABR1FIX8</accession>
<proteinExistence type="predicted"/>
<sequence length="41" mass="4494">MSFSMPPSASSSSRQKGCVDCQQLLRAARYGEDRITPLGDF</sequence>
<comment type="caution">
    <text evidence="1">The sequence shown here is derived from an EMBL/GenBank/DDBJ whole genome shotgun (WGS) entry which is preliminary data.</text>
</comment>
<name>A0ABR1FIX8_AURAN</name>
<organism evidence="1 2">
    <name type="scientific">Aureococcus anophagefferens</name>
    <name type="common">Harmful bloom alga</name>
    <dbReference type="NCBI Taxonomy" id="44056"/>
    <lineage>
        <taxon>Eukaryota</taxon>
        <taxon>Sar</taxon>
        <taxon>Stramenopiles</taxon>
        <taxon>Ochrophyta</taxon>
        <taxon>Pelagophyceae</taxon>
        <taxon>Pelagomonadales</taxon>
        <taxon>Pelagomonadaceae</taxon>
        <taxon>Aureococcus</taxon>
    </lineage>
</organism>
<keyword evidence="2" id="KW-1185">Reference proteome</keyword>
<evidence type="ECO:0000313" key="1">
    <source>
        <dbReference type="EMBL" id="KAK7231725.1"/>
    </source>
</evidence>
<dbReference type="Proteomes" id="UP001363151">
    <property type="component" value="Unassembled WGS sequence"/>
</dbReference>
<evidence type="ECO:0000313" key="2">
    <source>
        <dbReference type="Proteomes" id="UP001363151"/>
    </source>
</evidence>
<dbReference type="EMBL" id="JBBJCI010000375">
    <property type="protein sequence ID" value="KAK7231725.1"/>
    <property type="molecule type" value="Genomic_DNA"/>
</dbReference>
<reference evidence="1 2" key="1">
    <citation type="submission" date="2024-03" db="EMBL/GenBank/DDBJ databases">
        <title>Aureococcus anophagefferens CCMP1851 and Kratosvirus quantuckense: Draft genome of a second virus-susceptible host strain in the model system.</title>
        <authorList>
            <person name="Chase E."/>
            <person name="Truchon A.R."/>
            <person name="Schepens W."/>
            <person name="Wilhelm S.W."/>
        </authorList>
    </citation>
    <scope>NUCLEOTIDE SEQUENCE [LARGE SCALE GENOMIC DNA]</scope>
    <source>
        <strain evidence="1 2">CCMP1851</strain>
    </source>
</reference>
<gene>
    <name evidence="1" type="ORF">SO694_0012303</name>
</gene>
<protein>
    <submittedName>
        <fullName evidence="1">Uncharacterized protein</fullName>
    </submittedName>
</protein>